<dbReference type="Proteomes" id="UP000611762">
    <property type="component" value="Unassembled WGS sequence"/>
</dbReference>
<dbReference type="RefSeq" id="WP_249310604.1">
    <property type="nucleotide sequence ID" value="NZ_JACRSU010000001.1"/>
</dbReference>
<evidence type="ECO:0000313" key="1">
    <source>
        <dbReference type="EMBL" id="MBC8539478.1"/>
    </source>
</evidence>
<evidence type="ECO:0000313" key="2">
    <source>
        <dbReference type="Proteomes" id="UP000611762"/>
    </source>
</evidence>
<name>A0A926HXK9_9FIRM</name>
<keyword evidence="2" id="KW-1185">Reference proteome</keyword>
<comment type="caution">
    <text evidence="1">The sequence shown here is derived from an EMBL/GenBank/DDBJ whole genome shotgun (WGS) entry which is preliminary data.</text>
</comment>
<dbReference type="Pfam" id="PF11167">
    <property type="entry name" value="DUF2953"/>
    <property type="match status" value="1"/>
</dbReference>
<reference evidence="1" key="1">
    <citation type="submission" date="2020-08" db="EMBL/GenBank/DDBJ databases">
        <title>Genome public.</title>
        <authorList>
            <person name="Liu C."/>
            <person name="Sun Q."/>
        </authorList>
    </citation>
    <scope>NUCLEOTIDE SEQUENCE</scope>
    <source>
        <strain evidence="1">H8</strain>
    </source>
</reference>
<dbReference type="InterPro" id="IPR021338">
    <property type="entry name" value="DUF2953"/>
</dbReference>
<sequence>MGVVFLILLLLFMPMRFGIRYEKTAALEKIHVYVSVFGILIRIPIHNKEERGTKNTDKDKGKLLERSGQELTFASFKEHVDAFGEVFEVSKNELKNMLSFARKHLSCKEVDFNIRFGLDDAAKTGIATGAVWTSGTFLLKLIDTLIGIKKIKMNVYPDFNEKKFEIYLKTILIMQPIHFIMIVNQIHDTIKYIKTKIN</sequence>
<proteinExistence type="predicted"/>
<accession>A0A926HXK9</accession>
<protein>
    <submittedName>
        <fullName evidence="1">DUF2953 domain-containing protein</fullName>
    </submittedName>
</protein>
<gene>
    <name evidence="1" type="ORF">H8698_00625</name>
</gene>
<dbReference type="EMBL" id="JACRSU010000001">
    <property type="protein sequence ID" value="MBC8539478.1"/>
    <property type="molecule type" value="Genomic_DNA"/>
</dbReference>
<organism evidence="1 2">
    <name type="scientific">Congzhengia minquanensis</name>
    <dbReference type="NCBI Taxonomy" id="2763657"/>
    <lineage>
        <taxon>Bacteria</taxon>
        <taxon>Bacillati</taxon>
        <taxon>Bacillota</taxon>
        <taxon>Clostridia</taxon>
        <taxon>Eubacteriales</taxon>
        <taxon>Oscillospiraceae</taxon>
        <taxon>Congzhengia</taxon>
    </lineage>
</organism>
<dbReference type="AlphaFoldDB" id="A0A926HXK9"/>